<dbReference type="Proteomes" id="UP001177003">
    <property type="component" value="Chromosome 7"/>
</dbReference>
<feature type="compositionally biased region" description="Polar residues" evidence="1">
    <location>
        <begin position="69"/>
        <end position="93"/>
    </location>
</feature>
<feature type="compositionally biased region" description="Basic and acidic residues" evidence="1">
    <location>
        <begin position="270"/>
        <end position="296"/>
    </location>
</feature>
<evidence type="ECO:0000256" key="1">
    <source>
        <dbReference type="SAM" id="MobiDB-lite"/>
    </source>
</evidence>
<organism evidence="2 3">
    <name type="scientific">Lactuca saligna</name>
    <name type="common">Willowleaf lettuce</name>
    <dbReference type="NCBI Taxonomy" id="75948"/>
    <lineage>
        <taxon>Eukaryota</taxon>
        <taxon>Viridiplantae</taxon>
        <taxon>Streptophyta</taxon>
        <taxon>Embryophyta</taxon>
        <taxon>Tracheophyta</taxon>
        <taxon>Spermatophyta</taxon>
        <taxon>Magnoliopsida</taxon>
        <taxon>eudicotyledons</taxon>
        <taxon>Gunneridae</taxon>
        <taxon>Pentapetalae</taxon>
        <taxon>asterids</taxon>
        <taxon>campanulids</taxon>
        <taxon>Asterales</taxon>
        <taxon>Asteraceae</taxon>
        <taxon>Cichorioideae</taxon>
        <taxon>Cichorieae</taxon>
        <taxon>Lactucinae</taxon>
        <taxon>Lactuca</taxon>
    </lineage>
</organism>
<feature type="compositionally biased region" description="Low complexity" evidence="1">
    <location>
        <begin position="1"/>
        <end position="24"/>
    </location>
</feature>
<feature type="compositionally biased region" description="Polar residues" evidence="1">
    <location>
        <begin position="120"/>
        <end position="136"/>
    </location>
</feature>
<feature type="region of interest" description="Disordered" evidence="1">
    <location>
        <begin position="1"/>
        <end position="141"/>
    </location>
</feature>
<feature type="region of interest" description="Disordered" evidence="1">
    <location>
        <begin position="231"/>
        <end position="355"/>
    </location>
</feature>
<sequence length="355" mass="38843">MDSSQSQYSHSASGSVSRSGTASHPRSENGSDSRSLSRSSSGSGSGSDSESRSLSSSDAGSNSARTSSPSAVNNPLEQHPQSESSGSLKTITSADFEPEKEENVDPMNQSTPSEEHHETASSTAQENAEDNATSSHGKQRGAEEIGLLTDLYAFYNRTQHYSFIRKGDMQEFYNRQIFVYRAYATEEEVDKKVSELYENYIKLLDKKAEAPTDPIDIEIFRQSSWIWGDAAANSREDDEDSLDKKTSNDHGTEDDLKDSSKQETGDDDMKDPIDSSKQETRDGDLKDPKGWRKQENGDDDIKDSKGLSKQGTAGDVEMKDSEDFPKETGDDHKGGISTRHDWKDSSGNDGGPSAS</sequence>
<evidence type="ECO:0000313" key="3">
    <source>
        <dbReference type="Proteomes" id="UP001177003"/>
    </source>
</evidence>
<dbReference type="AlphaFoldDB" id="A0AA36EG27"/>
<feature type="compositionally biased region" description="Basic and acidic residues" evidence="1">
    <location>
        <begin position="242"/>
        <end position="264"/>
    </location>
</feature>
<name>A0AA36EG27_LACSI</name>
<gene>
    <name evidence="2" type="ORF">LSALG_LOCUS31259</name>
</gene>
<accession>A0AA36EG27</accession>
<dbReference type="EMBL" id="OX465083">
    <property type="protein sequence ID" value="CAI9292165.1"/>
    <property type="molecule type" value="Genomic_DNA"/>
</dbReference>
<feature type="compositionally biased region" description="Low complexity" evidence="1">
    <location>
        <begin position="32"/>
        <end position="68"/>
    </location>
</feature>
<keyword evidence="3" id="KW-1185">Reference proteome</keyword>
<protein>
    <submittedName>
        <fullName evidence="2">Uncharacterized protein</fullName>
    </submittedName>
</protein>
<evidence type="ECO:0000313" key="2">
    <source>
        <dbReference type="EMBL" id="CAI9292165.1"/>
    </source>
</evidence>
<feature type="compositionally biased region" description="Basic and acidic residues" evidence="1">
    <location>
        <begin position="316"/>
        <end position="346"/>
    </location>
</feature>
<proteinExistence type="predicted"/>
<reference evidence="2" key="1">
    <citation type="submission" date="2023-04" db="EMBL/GenBank/DDBJ databases">
        <authorList>
            <person name="Vijverberg K."/>
            <person name="Xiong W."/>
            <person name="Schranz E."/>
        </authorList>
    </citation>
    <scope>NUCLEOTIDE SEQUENCE</scope>
</reference>